<evidence type="ECO:0000313" key="2">
    <source>
        <dbReference type="Proteomes" id="UP000003009"/>
    </source>
</evidence>
<keyword evidence="2" id="KW-1185">Reference proteome</keyword>
<name>C4GFY0_9NEIS</name>
<dbReference type="HOGENOM" id="CLU_131915_2_0_4"/>
<dbReference type="RefSeq" id="WP_003794983.1">
    <property type="nucleotide sequence ID" value="NZ_GG665871.1"/>
</dbReference>
<evidence type="ECO:0000313" key="1">
    <source>
        <dbReference type="EMBL" id="EEP69135.1"/>
    </source>
</evidence>
<dbReference type="Proteomes" id="UP000003009">
    <property type="component" value="Unassembled WGS sequence"/>
</dbReference>
<proteinExistence type="predicted"/>
<gene>
    <name evidence="1" type="ORF">GCWU000324_01047</name>
</gene>
<dbReference type="STRING" id="629741.GCWU000324_01047"/>
<dbReference type="AlphaFoldDB" id="C4GFY0"/>
<dbReference type="Pfam" id="PF13876">
    <property type="entry name" value="Phage_gp49_66"/>
    <property type="match status" value="1"/>
</dbReference>
<comment type="caution">
    <text evidence="1">The sequence shown here is derived from an EMBL/GenBank/DDBJ whole genome shotgun (WGS) entry which is preliminary data.</text>
</comment>
<dbReference type="EMBL" id="ACJW02000002">
    <property type="protein sequence ID" value="EEP69135.1"/>
    <property type="molecule type" value="Genomic_DNA"/>
</dbReference>
<sequence>MKALTKTYLETLIKNAEYIRHENSTLTICVLTLNSGFVVTGESACLNHDNFDAEIGRKIAYDNALEKLWQLEGYHQKALWQPEKEAEDWVRVE</sequence>
<evidence type="ECO:0008006" key="3">
    <source>
        <dbReference type="Google" id="ProtNLM"/>
    </source>
</evidence>
<reference evidence="1" key="1">
    <citation type="submission" date="2009-04" db="EMBL/GenBank/DDBJ databases">
        <authorList>
            <person name="Weinstock G."/>
            <person name="Sodergren E."/>
            <person name="Clifton S."/>
            <person name="Fulton L."/>
            <person name="Fulton B."/>
            <person name="Courtney L."/>
            <person name="Fronick C."/>
            <person name="Harrison M."/>
            <person name="Strong C."/>
            <person name="Farmer C."/>
            <person name="Delahaunty K."/>
            <person name="Markovic C."/>
            <person name="Hall O."/>
            <person name="Minx P."/>
            <person name="Tomlinson C."/>
            <person name="Mitreva M."/>
            <person name="Nelson J."/>
            <person name="Hou S."/>
            <person name="Wollam A."/>
            <person name="Pepin K.H."/>
            <person name="Johnson M."/>
            <person name="Bhonagiri V."/>
            <person name="Nash W.E."/>
            <person name="Warren W."/>
            <person name="Chinwalla A."/>
            <person name="Mardis E.R."/>
            <person name="Wilson R.K."/>
        </authorList>
    </citation>
    <scope>NUCLEOTIDE SEQUENCE [LARGE SCALE GENOMIC DNA]</scope>
    <source>
        <strain evidence="1">ATCC 51147</strain>
    </source>
</reference>
<accession>C4GFY0</accession>
<protein>
    <recommendedName>
        <fullName evidence="3">Phage protein (N4 Gp49/phage Sf6 gene 66) family protein</fullName>
    </recommendedName>
</protein>
<dbReference type="InterPro" id="IPR025915">
    <property type="entry name" value="Phage_gp49_66"/>
</dbReference>
<dbReference type="GeneID" id="84906679"/>
<dbReference type="OrthoDB" id="5688154at2"/>
<organism evidence="1 2">
    <name type="scientific">Kingella oralis ATCC 51147</name>
    <dbReference type="NCBI Taxonomy" id="629741"/>
    <lineage>
        <taxon>Bacteria</taxon>
        <taxon>Pseudomonadati</taxon>
        <taxon>Pseudomonadota</taxon>
        <taxon>Betaproteobacteria</taxon>
        <taxon>Neisseriales</taxon>
        <taxon>Neisseriaceae</taxon>
        <taxon>Kingella</taxon>
    </lineage>
</organism>